<keyword evidence="2" id="KW-0472">Membrane</keyword>
<feature type="transmembrane region" description="Helical" evidence="2">
    <location>
        <begin position="199"/>
        <end position="217"/>
    </location>
</feature>
<name>A0A8H7VDJ3_9FUNG</name>
<gene>
    <name evidence="3" type="ORF">INT45_011940</name>
</gene>
<comment type="caution">
    <text evidence="3">The sequence shown here is derived from an EMBL/GenBank/DDBJ whole genome shotgun (WGS) entry which is preliminary data.</text>
</comment>
<accession>A0A8H7VDJ3</accession>
<proteinExistence type="predicted"/>
<dbReference type="Proteomes" id="UP000646827">
    <property type="component" value="Unassembled WGS sequence"/>
</dbReference>
<evidence type="ECO:0000256" key="2">
    <source>
        <dbReference type="SAM" id="Phobius"/>
    </source>
</evidence>
<keyword evidence="2" id="KW-0812">Transmembrane</keyword>
<organism evidence="3 4">
    <name type="scientific">Circinella minor</name>
    <dbReference type="NCBI Taxonomy" id="1195481"/>
    <lineage>
        <taxon>Eukaryota</taxon>
        <taxon>Fungi</taxon>
        <taxon>Fungi incertae sedis</taxon>
        <taxon>Mucoromycota</taxon>
        <taxon>Mucoromycotina</taxon>
        <taxon>Mucoromycetes</taxon>
        <taxon>Mucorales</taxon>
        <taxon>Lichtheimiaceae</taxon>
        <taxon>Circinella</taxon>
    </lineage>
</organism>
<feature type="region of interest" description="Disordered" evidence="1">
    <location>
        <begin position="160"/>
        <end position="182"/>
    </location>
</feature>
<keyword evidence="2" id="KW-1133">Transmembrane helix</keyword>
<dbReference type="EMBL" id="JAEPRB010000400">
    <property type="protein sequence ID" value="KAG2216470.1"/>
    <property type="molecule type" value="Genomic_DNA"/>
</dbReference>
<dbReference type="AlphaFoldDB" id="A0A8H7VDJ3"/>
<evidence type="ECO:0000256" key="1">
    <source>
        <dbReference type="SAM" id="MobiDB-lite"/>
    </source>
</evidence>
<reference evidence="3 4" key="1">
    <citation type="submission" date="2020-12" db="EMBL/GenBank/DDBJ databases">
        <title>Metabolic potential, ecology and presence of endohyphal bacteria is reflected in genomic diversity of Mucoromycotina.</title>
        <authorList>
            <person name="Muszewska A."/>
            <person name="Okrasinska A."/>
            <person name="Steczkiewicz K."/>
            <person name="Drgas O."/>
            <person name="Orlowska M."/>
            <person name="Perlinska-Lenart U."/>
            <person name="Aleksandrzak-Piekarczyk T."/>
            <person name="Szatraj K."/>
            <person name="Zielenkiewicz U."/>
            <person name="Pilsyk S."/>
            <person name="Malc E."/>
            <person name="Mieczkowski P."/>
            <person name="Kruszewska J.S."/>
            <person name="Biernat P."/>
            <person name="Pawlowska J."/>
        </authorList>
    </citation>
    <scope>NUCLEOTIDE SEQUENCE [LARGE SCALE GENOMIC DNA]</scope>
    <source>
        <strain evidence="3 4">CBS 142.35</strain>
    </source>
</reference>
<keyword evidence="4" id="KW-1185">Reference proteome</keyword>
<sequence>MWVTNSCAGHDSLYFPSYYCTYFHCQSHQQCSTHLLGGEPPQPHTSLPVSDHVFASPASVRRAGAHRAAIGSAYAIAPTSALPDPTPARWVNADRVAMGNTVPIAPASVFALPAVDCLVSAGATVPGVPVGTVIISPATPTTTFAASSLTTTAAAPVTTSTTVPTTTTTTASPPATSAAIPATTSSATPPRLILTRDPSLFLVPFMLLVVFGLLLVMDLKHRDLEYMEEDWCEGNMDVDIVPLNATFLWF</sequence>
<evidence type="ECO:0000313" key="4">
    <source>
        <dbReference type="Proteomes" id="UP000646827"/>
    </source>
</evidence>
<evidence type="ECO:0000313" key="3">
    <source>
        <dbReference type="EMBL" id="KAG2216470.1"/>
    </source>
</evidence>
<protein>
    <submittedName>
        <fullName evidence="3">Uncharacterized protein</fullName>
    </submittedName>
</protein>